<evidence type="ECO:0000313" key="1">
    <source>
        <dbReference type="EMBL" id="CUT17290.1"/>
    </source>
</evidence>
<dbReference type="Proteomes" id="UP000198651">
    <property type="component" value="Chromosome I"/>
</dbReference>
<name>A0A0S4M3I2_9BURK</name>
<accession>A0A0S4M3I2</accession>
<gene>
    <name evidence="1" type="ORF">Ark11_0441</name>
</gene>
<evidence type="ECO:0000313" key="2">
    <source>
        <dbReference type="Proteomes" id="UP000198651"/>
    </source>
</evidence>
<dbReference type="AlphaFoldDB" id="A0A0S4M3I2"/>
<proteinExistence type="predicted"/>
<organism evidence="1 2">
    <name type="scientific">Candidatus Ichthyocystis hellenicum</name>
    <dbReference type="NCBI Taxonomy" id="1561003"/>
    <lineage>
        <taxon>Bacteria</taxon>
        <taxon>Pseudomonadati</taxon>
        <taxon>Pseudomonadota</taxon>
        <taxon>Betaproteobacteria</taxon>
        <taxon>Burkholderiales</taxon>
        <taxon>Candidatus Ichthyocystis</taxon>
    </lineage>
</organism>
<reference evidence="2" key="1">
    <citation type="submission" date="2015-11" db="EMBL/GenBank/DDBJ databases">
        <authorList>
            <person name="Seth-Smith H.M.B."/>
        </authorList>
    </citation>
    <scope>NUCLEOTIDE SEQUENCE [LARGE SCALE GENOMIC DNA]</scope>
    <source>
        <strain evidence="2">2013Ark11</strain>
    </source>
</reference>
<dbReference type="STRING" id="1561003.Ark11_0441"/>
<sequence>MKKVVLLVIITVAIVYFVYDHNIKSVSSTISKKEKYPVVQKRKEPSVTSTWSNNLNIFSNHTKNVQRVEKDTNHLQDNVVKNEIPYKYIGKMTYDNTQYVFLEYNDQTIVAKKGKVLPGNYRYDYLDKNKIMFTDMGNQSKHEIIVGAEP</sequence>
<dbReference type="EMBL" id="LN906597">
    <property type="protein sequence ID" value="CUT17290.1"/>
    <property type="molecule type" value="Genomic_DNA"/>
</dbReference>
<protein>
    <submittedName>
        <fullName evidence="1">Putative membrane protein</fullName>
    </submittedName>
</protein>
<keyword evidence="2" id="KW-1185">Reference proteome</keyword>